<feature type="region of interest" description="Disordered" evidence="1">
    <location>
        <begin position="1"/>
        <end position="68"/>
    </location>
</feature>
<comment type="caution">
    <text evidence="2">The sequence shown here is derived from an EMBL/GenBank/DDBJ whole genome shotgun (WGS) entry which is preliminary data.</text>
</comment>
<reference evidence="2" key="1">
    <citation type="journal article" date="2022" name="bioRxiv">
        <title>Sequencing and chromosome-scale assembly of the giantPleurodeles waltlgenome.</title>
        <authorList>
            <person name="Brown T."/>
            <person name="Elewa A."/>
            <person name="Iarovenko S."/>
            <person name="Subramanian E."/>
            <person name="Araus A.J."/>
            <person name="Petzold A."/>
            <person name="Susuki M."/>
            <person name="Suzuki K.-i.T."/>
            <person name="Hayashi T."/>
            <person name="Toyoda A."/>
            <person name="Oliveira C."/>
            <person name="Osipova E."/>
            <person name="Leigh N.D."/>
            <person name="Simon A."/>
            <person name="Yun M.H."/>
        </authorList>
    </citation>
    <scope>NUCLEOTIDE SEQUENCE</scope>
    <source>
        <strain evidence="2">20211129_DDA</strain>
        <tissue evidence="2">Liver</tissue>
    </source>
</reference>
<gene>
    <name evidence="2" type="ORF">NDU88_003640</name>
</gene>
<dbReference type="AlphaFoldDB" id="A0AAV7TQA5"/>
<keyword evidence="3" id="KW-1185">Reference proteome</keyword>
<accession>A0AAV7TQA5</accession>
<name>A0AAV7TQA5_PLEWA</name>
<dbReference type="EMBL" id="JANPWB010000006">
    <property type="protein sequence ID" value="KAJ1178394.1"/>
    <property type="molecule type" value="Genomic_DNA"/>
</dbReference>
<organism evidence="2 3">
    <name type="scientific">Pleurodeles waltl</name>
    <name type="common">Iberian ribbed newt</name>
    <dbReference type="NCBI Taxonomy" id="8319"/>
    <lineage>
        <taxon>Eukaryota</taxon>
        <taxon>Metazoa</taxon>
        <taxon>Chordata</taxon>
        <taxon>Craniata</taxon>
        <taxon>Vertebrata</taxon>
        <taxon>Euteleostomi</taxon>
        <taxon>Amphibia</taxon>
        <taxon>Batrachia</taxon>
        <taxon>Caudata</taxon>
        <taxon>Salamandroidea</taxon>
        <taxon>Salamandridae</taxon>
        <taxon>Pleurodelinae</taxon>
        <taxon>Pleurodeles</taxon>
    </lineage>
</organism>
<feature type="compositionally biased region" description="Low complexity" evidence="1">
    <location>
        <begin position="11"/>
        <end position="21"/>
    </location>
</feature>
<dbReference type="Proteomes" id="UP001066276">
    <property type="component" value="Chromosome 3_2"/>
</dbReference>
<evidence type="ECO:0000256" key="1">
    <source>
        <dbReference type="SAM" id="MobiDB-lite"/>
    </source>
</evidence>
<proteinExistence type="predicted"/>
<evidence type="ECO:0000313" key="2">
    <source>
        <dbReference type="EMBL" id="KAJ1178394.1"/>
    </source>
</evidence>
<evidence type="ECO:0000313" key="3">
    <source>
        <dbReference type="Proteomes" id="UP001066276"/>
    </source>
</evidence>
<feature type="compositionally biased region" description="Basic and acidic residues" evidence="1">
    <location>
        <begin position="1"/>
        <end position="10"/>
    </location>
</feature>
<sequence length="170" mass="17979">MRCEIDEKAANDGAGAPQAANLWGGPGHFSAPQQTGRDSPGAGEIAFLEHPDRVLRRDGHPRARSLHRLQDGPAPCYAAAVRDPVDRGVRGQAWLERGAARATLGRVGQSAPSFTSGASRFPVEWTPPPGDYYYLDTAPPGTYAPVGYLVPTKAAVATKCSNDTGLQPSM</sequence>
<protein>
    <submittedName>
        <fullName evidence="2">Uncharacterized protein</fullName>
    </submittedName>
</protein>
<feature type="compositionally biased region" description="Basic and acidic residues" evidence="1">
    <location>
        <begin position="47"/>
        <end position="61"/>
    </location>
</feature>